<dbReference type="eggNOG" id="ENOG50343B2">
    <property type="taxonomic scope" value="Bacteria"/>
</dbReference>
<evidence type="ECO:0000313" key="1">
    <source>
        <dbReference type="EMBL" id="CCH15896.1"/>
    </source>
</evidence>
<keyword evidence="2" id="KW-1185">Reference proteome</keyword>
<dbReference type="AlphaFoldDB" id="I0KWE9"/>
<dbReference type="OrthoDB" id="3362760at2"/>
<dbReference type="Proteomes" id="UP000003448">
    <property type="component" value="Unassembled WGS sequence"/>
</dbReference>
<evidence type="ECO:0000313" key="2">
    <source>
        <dbReference type="Proteomes" id="UP000003448"/>
    </source>
</evidence>
<dbReference type="EMBL" id="CAIE01000010">
    <property type="protein sequence ID" value="CCH15896.1"/>
    <property type="molecule type" value="Genomic_DNA"/>
</dbReference>
<reference evidence="2" key="1">
    <citation type="journal article" date="2012" name="J. Bacteriol.">
        <title>Genome Sequence of Micromonospora lupini Lupac 08, Isolated from Root Nodules of Lupinus angustifolius.</title>
        <authorList>
            <person name="Alonso-Vega P."/>
            <person name="Normand P."/>
            <person name="Bacigalupe R."/>
            <person name="Pujic P."/>
            <person name="Lajus A."/>
            <person name="Vallenet D."/>
            <person name="Carro L."/>
            <person name="Coll P."/>
            <person name="Trujillo M.E."/>
        </authorList>
    </citation>
    <scope>NUCLEOTIDE SEQUENCE [LARGE SCALE GENOMIC DNA]</scope>
    <source>
        <strain evidence="2">Lupac 08</strain>
    </source>
</reference>
<protein>
    <submittedName>
        <fullName evidence="1">Uncharacterized protein</fullName>
    </submittedName>
</protein>
<gene>
    <name evidence="1" type="ORF">MILUP08_40807</name>
</gene>
<comment type="caution">
    <text evidence="1">The sequence shown here is derived from an EMBL/GenBank/DDBJ whole genome shotgun (WGS) entry which is preliminary data.</text>
</comment>
<sequence>MSIDLDYHLVLSRQGGHEVEGILVEEFTRHDDFTTAGLHSAGWTPDAGWSSSAALSRGLRTDPDVLARVVPTARADVASAYRSLGGGHLPSEAVLRTYFRDHQPFATAPPLRLGPAQPPEGFHERRVYRVLFAKDLRADQLAALRAVWRTTDGSTAGSAAGGHHERGGDQFAWDMRRVGHTLAWGLDVTVLMRTGATETVRSTLTDLTNLLRQHGLIALTTERFS</sequence>
<accession>I0KWE9</accession>
<proteinExistence type="predicted"/>
<name>I0KWE9_9ACTN</name>
<dbReference type="RefSeq" id="WP_007455342.1">
    <property type="nucleotide sequence ID" value="NZ_HF570108.1"/>
</dbReference>
<organism evidence="1 2">
    <name type="scientific">Micromonospora lupini str. Lupac 08</name>
    <dbReference type="NCBI Taxonomy" id="1150864"/>
    <lineage>
        <taxon>Bacteria</taxon>
        <taxon>Bacillati</taxon>
        <taxon>Actinomycetota</taxon>
        <taxon>Actinomycetes</taxon>
        <taxon>Micromonosporales</taxon>
        <taxon>Micromonosporaceae</taxon>
        <taxon>Micromonospora</taxon>
    </lineage>
</organism>